<gene>
    <name evidence="1" type="ORF">HU230_25165</name>
</gene>
<sequence>MQNYINHENIRRYHKLIAVSESNQCRNEARHETLLRLLAEERAKDVGPGGSTEE</sequence>
<organism evidence="1">
    <name type="scientific">Bradyrhizobium quebecense</name>
    <dbReference type="NCBI Taxonomy" id="2748629"/>
    <lineage>
        <taxon>Bacteria</taxon>
        <taxon>Pseudomonadati</taxon>
        <taxon>Pseudomonadota</taxon>
        <taxon>Alphaproteobacteria</taxon>
        <taxon>Hyphomicrobiales</taxon>
        <taxon>Nitrobacteraceae</taxon>
        <taxon>Bradyrhizobium</taxon>
    </lineage>
</organism>
<accession>A0A974AET5</accession>
<proteinExistence type="predicted"/>
<comment type="caution">
    <text evidence="1">The sequence shown here is derived from an EMBL/GenBank/DDBJ whole genome shotgun (WGS) entry which is preliminary data.</text>
</comment>
<reference evidence="1" key="1">
    <citation type="submission" date="2020-06" db="EMBL/GenBank/DDBJ databases">
        <title>Whole Genome Sequence of Bradyrhizobium sp. Strain 66S1MB.</title>
        <authorList>
            <person name="Bromfield E."/>
            <person name="Cloutier S."/>
        </authorList>
    </citation>
    <scope>NUCLEOTIDE SEQUENCE</scope>
    <source>
        <strain evidence="1">66S1MB</strain>
    </source>
</reference>
<name>A0A974AET5_9BRAD</name>
<dbReference type="AlphaFoldDB" id="A0A974AET5"/>
<dbReference type="RefSeq" id="WP_176532439.1">
    <property type="nucleotide sequence ID" value="NZ_CP088022.1"/>
</dbReference>
<dbReference type="EMBL" id="JABWSX010000001">
    <property type="protein sequence ID" value="NVL09001.1"/>
    <property type="molecule type" value="Genomic_DNA"/>
</dbReference>
<evidence type="ECO:0000313" key="1">
    <source>
        <dbReference type="EMBL" id="NVL09001.1"/>
    </source>
</evidence>
<protein>
    <submittedName>
        <fullName evidence="1">Uncharacterized protein</fullName>
    </submittedName>
</protein>